<accession>A0ABU4PIH8</accession>
<dbReference type="SMART" id="SM00327">
    <property type="entry name" value="VWA"/>
    <property type="match status" value="1"/>
</dbReference>
<proteinExistence type="predicted"/>
<dbReference type="EMBL" id="JAWXXV010000001">
    <property type="protein sequence ID" value="MDX5983229.1"/>
    <property type="molecule type" value="Genomic_DNA"/>
</dbReference>
<organism evidence="2 3">
    <name type="scientific">Sphingomonas echinoides</name>
    <dbReference type="NCBI Taxonomy" id="59803"/>
    <lineage>
        <taxon>Bacteria</taxon>
        <taxon>Pseudomonadati</taxon>
        <taxon>Pseudomonadota</taxon>
        <taxon>Alphaproteobacteria</taxon>
        <taxon>Sphingomonadales</taxon>
        <taxon>Sphingomonadaceae</taxon>
        <taxon>Sphingomonas</taxon>
    </lineage>
</organism>
<dbReference type="Pfam" id="PF00092">
    <property type="entry name" value="VWA"/>
    <property type="match status" value="1"/>
</dbReference>
<reference evidence="2 3" key="1">
    <citation type="submission" date="2023-11" db="EMBL/GenBank/DDBJ databases">
        <title>MicrobeMod: A computational toolkit for identifying prokaryotic methylation and restriction-modification with nanopore sequencing.</title>
        <authorList>
            <person name="Crits-Christoph A."/>
            <person name="Kang S.C."/>
            <person name="Lee H."/>
            <person name="Ostrov N."/>
        </authorList>
    </citation>
    <scope>NUCLEOTIDE SEQUENCE [LARGE SCALE GENOMIC DNA]</scope>
    <source>
        <strain evidence="2 3">ATCC 14820</strain>
    </source>
</reference>
<dbReference type="RefSeq" id="WP_050810911.1">
    <property type="nucleotide sequence ID" value="NZ_JAWXXV010000001.1"/>
</dbReference>
<dbReference type="InterPro" id="IPR036465">
    <property type="entry name" value="vWFA_dom_sf"/>
</dbReference>
<feature type="domain" description="VWFA" evidence="1">
    <location>
        <begin position="21"/>
        <end position="195"/>
    </location>
</feature>
<dbReference type="Gene3D" id="3.40.50.410">
    <property type="entry name" value="von Willebrand factor, type A domain"/>
    <property type="match status" value="1"/>
</dbReference>
<dbReference type="InterPro" id="IPR011392">
    <property type="entry name" value="Tellurite-R_TerY"/>
</dbReference>
<keyword evidence="3" id="KW-1185">Reference proteome</keyword>
<sequence length="225" mass="24277">MNDFGQTPFGAAEFAENPEPRCPCLLLLDTSMSMAGSRIRELNVGLASFKEELLSDSLAAKRVEVAVITFGPVQVISDFTTVTSFYPPELVPQEMTPMGEAIERGIDLLRARKGEYRSNGVAYYRPWIFLITDGAPTDSVAAATEAVQRGENGKEFMFYAVGVEDADMGVLQTIATRASLKLKGLAFRELFAWLSASLSSVSKSNPGEPVALTNPTLPDGWAVAG</sequence>
<protein>
    <submittedName>
        <fullName evidence="2">VWA domain-containing protein</fullName>
    </submittedName>
</protein>
<dbReference type="InterPro" id="IPR002035">
    <property type="entry name" value="VWF_A"/>
</dbReference>
<evidence type="ECO:0000259" key="1">
    <source>
        <dbReference type="SMART" id="SM00327"/>
    </source>
</evidence>
<evidence type="ECO:0000313" key="2">
    <source>
        <dbReference type="EMBL" id="MDX5983229.1"/>
    </source>
</evidence>
<gene>
    <name evidence="2" type="ORF">SIL82_03075</name>
</gene>
<dbReference type="SUPFAM" id="SSF53300">
    <property type="entry name" value="vWA-like"/>
    <property type="match status" value="1"/>
</dbReference>
<name>A0ABU4PIH8_9SPHN</name>
<dbReference type="PIRSF" id="PIRSF020634">
    <property type="entry name" value="TerY_vWA"/>
    <property type="match status" value="1"/>
</dbReference>
<dbReference type="Proteomes" id="UP001279660">
    <property type="component" value="Unassembled WGS sequence"/>
</dbReference>
<evidence type="ECO:0000313" key="3">
    <source>
        <dbReference type="Proteomes" id="UP001279660"/>
    </source>
</evidence>
<comment type="caution">
    <text evidence="2">The sequence shown here is derived from an EMBL/GenBank/DDBJ whole genome shotgun (WGS) entry which is preliminary data.</text>
</comment>